<feature type="signal peptide" evidence="1">
    <location>
        <begin position="1"/>
        <end position="17"/>
    </location>
</feature>
<gene>
    <name evidence="2" type="ORF">ALAG00032_LOCUS10883</name>
</gene>
<dbReference type="EMBL" id="HBIJ01016324">
    <property type="protein sequence ID" value="CAE0370119.1"/>
    <property type="molecule type" value="Transcribed_RNA"/>
</dbReference>
<dbReference type="AlphaFoldDB" id="A0A7S3K176"/>
<name>A0A7S3K176_9STRA</name>
<evidence type="ECO:0000313" key="2">
    <source>
        <dbReference type="EMBL" id="CAE0370119.1"/>
    </source>
</evidence>
<proteinExistence type="predicted"/>
<protein>
    <submittedName>
        <fullName evidence="2">Uncharacterized protein</fullName>
    </submittedName>
</protein>
<feature type="chain" id="PRO_5031036078" evidence="1">
    <location>
        <begin position="18"/>
        <end position="382"/>
    </location>
</feature>
<organism evidence="2">
    <name type="scientific">Aureoumbra lagunensis</name>
    <dbReference type="NCBI Taxonomy" id="44058"/>
    <lineage>
        <taxon>Eukaryota</taxon>
        <taxon>Sar</taxon>
        <taxon>Stramenopiles</taxon>
        <taxon>Ochrophyta</taxon>
        <taxon>Pelagophyceae</taxon>
        <taxon>Pelagomonadales</taxon>
        <taxon>Aureoumbra</taxon>
    </lineage>
</organism>
<keyword evidence="1" id="KW-0732">Signal</keyword>
<sequence>MLLFIIELGICLKYSTGLSLPSASVLPSSVSRLLLQRAVQTQVMYLADFHDELRAGWLSEFGQPCAPLEVERLSNRESRPRYHGLEAFTEWHNENYLDSMFKAEPENFLVRYRVGRPDMMPSTISENAELAQEAMQMWGALPGSATRRRNPYLESSVRWIEYNETIVPMRCAQLIMQTREQLAHEWARDLRSLAQIAAPDDYEKLTRNAPIEAIATFEDHVSSPLRGANLDLCDRLVTRFAANEILEELRIDGLHHAATVLASHLELVGTEDTSIDASTTNNNDDDQLAASLNAAVCRVLSVDALGGHARTRGLALRWLDRLPDTQIADSIRNRRITIARTWAPLIVDVALDQHQSLIRNNLEAQLDASIPIKENKNQEDDR</sequence>
<accession>A0A7S3K176</accession>
<evidence type="ECO:0000256" key="1">
    <source>
        <dbReference type="SAM" id="SignalP"/>
    </source>
</evidence>
<reference evidence="2" key="1">
    <citation type="submission" date="2021-01" db="EMBL/GenBank/DDBJ databases">
        <authorList>
            <person name="Corre E."/>
            <person name="Pelletier E."/>
            <person name="Niang G."/>
            <person name="Scheremetjew M."/>
            <person name="Finn R."/>
            <person name="Kale V."/>
            <person name="Holt S."/>
            <person name="Cochrane G."/>
            <person name="Meng A."/>
            <person name="Brown T."/>
            <person name="Cohen L."/>
        </authorList>
    </citation>
    <scope>NUCLEOTIDE SEQUENCE</scope>
    <source>
        <strain evidence="2">CCMP1510</strain>
    </source>
</reference>